<proteinExistence type="predicted"/>
<gene>
    <name evidence="1" type="ORF">FRZ06_16280</name>
</gene>
<protein>
    <submittedName>
        <fullName evidence="1">Uncharacterized protein</fullName>
    </submittedName>
</protein>
<reference evidence="1" key="1">
    <citation type="submission" date="2019-08" db="EMBL/GenBank/DDBJ databases">
        <title>Genome sequence of Clostridiales bacterium MT110.</title>
        <authorList>
            <person name="Cao J."/>
        </authorList>
    </citation>
    <scope>NUCLEOTIDE SEQUENCE</scope>
    <source>
        <strain evidence="1">MT110</strain>
    </source>
</reference>
<dbReference type="EMBL" id="CP042469">
    <property type="protein sequence ID" value="QOX64791.1"/>
    <property type="molecule type" value="Genomic_DNA"/>
</dbReference>
<sequence length="1122" mass="118127">MYNLLLLRNHPKAKKFLSILLMLTLLLSSAISAPVYAAVSISWTQVGEDLSEAGLDAAQTVLSISNGIPYVAYLEPATSGGSAEARSGGSTNDSTVGKAVVKKLSGDIWETVDLGDNHEPDGFVTDATILKYDFEVYDGIPYLAYLSTDYDMMTLALMQYDEEYGWVTLWDEYSSVNNHLANANDLALDVSSGVPYIAWSTPEYIACLEYTGNEDGFQYFGETIVVSGAQSLSIQCDMSEGFIFASFRTDTGSVEVYKNLRTSLTQNWVSVGETAVSTNGTEPYLYVFENIPLITYAEIDGSSSSCVVKMLVNSHWVPLGAPINDSKVTNPSIYMDDDDDDTLFLAYQGPSSFAIVKKFNPQNQSWNPVSGTNSYASTYIVSGLSLSALDGNPYVSYIQSDHVMVMNYIPDEGPGGGTGEEPGGEPVEVPSITTQPQDKTVLEGSSVSFSVSTSGNTSLTYQWHKDGEDIPGATSSYYSISNAVSSDAGHYSCSITNAGGTVKTREALLTVKEAETLGLTAKAGNKKVTLTWDSFPGATRYKVYLNNSLYSDVDGNSYDVRYLVNGTTYQFEVRALSDGTTFIGSSAKISAAPIGVPGAPTNIAATSGNGQATVTFQEPADHGDSPITGYTVTSSPGGIKASGAGTSITVTGLSNGTSYTFIVNAMNSLGEGDDSVPSNAVTPVAPGSHSGGSKGGSTSNTPTQSESSTVIVNGVAKAAGTSQITTDKEGKKTTTVTVDSERLKEILASEKSGATVIIPVKNGSAAAKGILTGEMVKNMESKAAVLVIQTDRVSYTLPASQINIDKVSGQLGKDVSLSEIAVVITVSEPAGNMSKVIENAVKQGGFSVIAPSIDFNISGTYKGSTVNVSAFNAYVDRLVAIPAGVDPEKITTGIVVTPKGNTYHVPTQVVIINGVYYAKINSLTNSTYSVIWNPIEFADVAKHWSKDSVNNMGSRMVVNGVGGSNYDPNRSITRAEFAAIIVRALGLAPGSGTTSFSDVASSAWYAGYIETASSYGIIKGYDNGGFGPQDTISREQAMAMLARAMKITGLETALTAKDVNQLTAAYADGSSISSYAKEASAACLKSGIVAGRSNSTIAPKSSVTRAEVAAMMERLLQKSDLI</sequence>
<evidence type="ECO:0000313" key="1">
    <source>
        <dbReference type="EMBL" id="QOX64791.1"/>
    </source>
</evidence>
<name>A0ACD1AEC1_9FIRM</name>
<accession>A0ACD1AEC1</accession>
<organism evidence="1 2">
    <name type="scientific">Anoxybacterium hadale</name>
    <dbReference type="NCBI Taxonomy" id="3408580"/>
    <lineage>
        <taxon>Bacteria</taxon>
        <taxon>Bacillati</taxon>
        <taxon>Bacillota</taxon>
        <taxon>Clostridia</taxon>
        <taxon>Peptostreptococcales</taxon>
        <taxon>Anaerovoracaceae</taxon>
        <taxon>Anoxybacterium</taxon>
    </lineage>
</organism>
<keyword evidence="2" id="KW-1185">Reference proteome</keyword>
<dbReference type="Proteomes" id="UP000594014">
    <property type="component" value="Chromosome"/>
</dbReference>
<evidence type="ECO:0000313" key="2">
    <source>
        <dbReference type="Proteomes" id="UP000594014"/>
    </source>
</evidence>